<keyword evidence="3 12" id="KW-0963">Cytoplasm</keyword>
<comment type="similarity">
    <text evidence="12">Belongs to the metallo-beta-lactamase superfamily. RNA-metabolizing metallo-beta-lactamase-like family. Bacterial RNase J subfamily.</text>
</comment>
<keyword evidence="9" id="KW-0862">Zinc</keyword>
<dbReference type="GO" id="GO:0003723">
    <property type="term" value="F:RNA binding"/>
    <property type="evidence" value="ECO:0007669"/>
    <property type="project" value="UniProtKB-UniRule"/>
</dbReference>
<dbReference type="InterPro" id="IPR011108">
    <property type="entry name" value="RMMBL"/>
</dbReference>
<keyword evidence="7 12" id="KW-0255">Endonuclease</keyword>
<dbReference type="InterPro" id="IPR036866">
    <property type="entry name" value="RibonucZ/Hydroxyglut_hydro"/>
</dbReference>
<keyword evidence="4 12" id="KW-0698">rRNA processing</keyword>
<dbReference type="NCBIfam" id="TIGR00649">
    <property type="entry name" value="MG423"/>
    <property type="match status" value="1"/>
</dbReference>
<dbReference type="InterPro" id="IPR041636">
    <property type="entry name" value="RNase_J_C"/>
</dbReference>
<evidence type="ECO:0000256" key="1">
    <source>
        <dbReference type="ARBA" id="ARBA00001947"/>
    </source>
</evidence>
<dbReference type="InterPro" id="IPR001279">
    <property type="entry name" value="Metallo-B-lactamas"/>
</dbReference>
<dbReference type="Gene3D" id="3.40.50.10710">
    <property type="entry name" value="Metallo-hydrolase/oxidoreductase"/>
    <property type="match status" value="1"/>
</dbReference>
<dbReference type="PANTHER" id="PTHR43694:SF4">
    <property type="entry name" value="RIBONUCLEASE J 2"/>
    <property type="match status" value="1"/>
</dbReference>
<keyword evidence="5 12" id="KW-0540">Nuclease</keyword>
<dbReference type="InterPro" id="IPR042173">
    <property type="entry name" value="RNase_J_2"/>
</dbReference>
<comment type="function">
    <text evidence="12">An RNase that has 5'-3' exonuclease and possibly endonuclease activity. Involved in maturation of rRNA and in some organisms also mRNA maturation and/or decay.</text>
</comment>
<protein>
    <recommendedName>
        <fullName evidence="12">Ribonuclease J</fullName>
        <shortName evidence="12">RNase J</shortName>
        <ecNumber evidence="12">3.1.-.-</ecNumber>
    </recommendedName>
</protein>
<keyword evidence="10 12" id="KW-0269">Exonuclease</keyword>
<comment type="cofactor">
    <cofactor evidence="1">
        <name>Zn(2+)</name>
        <dbReference type="ChEBI" id="CHEBI:29105"/>
    </cofactor>
</comment>
<keyword evidence="8 12" id="KW-0378">Hydrolase</keyword>
<gene>
    <name evidence="12" type="primary">rnj</name>
    <name evidence="14" type="ORF">IV88_GL001685</name>
</gene>
<evidence type="ECO:0000256" key="11">
    <source>
        <dbReference type="ARBA" id="ARBA00022884"/>
    </source>
</evidence>
<dbReference type="GO" id="GO:0004521">
    <property type="term" value="F:RNA endonuclease activity"/>
    <property type="evidence" value="ECO:0007669"/>
    <property type="project" value="UniProtKB-UniRule"/>
</dbReference>
<dbReference type="PATRIC" id="fig|480391.4.peg.1722"/>
<comment type="caution">
    <text evidence="14">The sequence shown here is derived from an EMBL/GenBank/DDBJ whole genome shotgun (WGS) entry which is preliminary data.</text>
</comment>
<dbReference type="InterPro" id="IPR030854">
    <property type="entry name" value="RNase_J_bac"/>
</dbReference>
<dbReference type="FunFam" id="3.10.20.580:FF:000001">
    <property type="entry name" value="Ribonuclease J"/>
    <property type="match status" value="1"/>
</dbReference>
<dbReference type="SMART" id="SM00849">
    <property type="entry name" value="Lactamase_B"/>
    <property type="match status" value="1"/>
</dbReference>
<dbReference type="InterPro" id="IPR004613">
    <property type="entry name" value="RNase_J"/>
</dbReference>
<dbReference type="OrthoDB" id="9758375at2"/>
<dbReference type="EMBL" id="JQCQ01000008">
    <property type="protein sequence ID" value="KRO25605.1"/>
    <property type="molecule type" value="Genomic_DNA"/>
</dbReference>
<name>A0A0R2NIJ7_9LACO</name>
<organism evidence="14 15">
    <name type="scientific">Pediococcus argentinicus</name>
    <dbReference type="NCBI Taxonomy" id="480391"/>
    <lineage>
        <taxon>Bacteria</taxon>
        <taxon>Bacillati</taxon>
        <taxon>Bacillota</taxon>
        <taxon>Bacilli</taxon>
        <taxon>Lactobacillales</taxon>
        <taxon>Lactobacillaceae</taxon>
        <taxon>Pediococcus</taxon>
    </lineage>
</organism>
<dbReference type="CDD" id="cd07714">
    <property type="entry name" value="RNaseJ_MBL-fold"/>
    <property type="match status" value="1"/>
</dbReference>
<comment type="caution">
    <text evidence="12">Lacks conserved residue(s) required for the propagation of feature annotation.</text>
</comment>
<dbReference type="GO" id="GO:0005737">
    <property type="term" value="C:cytoplasm"/>
    <property type="evidence" value="ECO:0007669"/>
    <property type="project" value="UniProtKB-SubCell"/>
</dbReference>
<dbReference type="PANTHER" id="PTHR43694">
    <property type="entry name" value="RIBONUCLEASE J"/>
    <property type="match status" value="1"/>
</dbReference>
<keyword evidence="11 12" id="KW-0694">RNA-binding</keyword>
<evidence type="ECO:0000256" key="6">
    <source>
        <dbReference type="ARBA" id="ARBA00022723"/>
    </source>
</evidence>
<dbReference type="SUPFAM" id="SSF56281">
    <property type="entry name" value="Metallo-hydrolase/oxidoreductase"/>
    <property type="match status" value="1"/>
</dbReference>
<reference evidence="14 15" key="1">
    <citation type="journal article" date="2015" name="Genome Announc.">
        <title>Expanding the biotechnology potential of lactobacilli through comparative genomics of 213 strains and associated genera.</title>
        <authorList>
            <person name="Sun Z."/>
            <person name="Harris H.M."/>
            <person name="McCann A."/>
            <person name="Guo C."/>
            <person name="Argimon S."/>
            <person name="Zhang W."/>
            <person name="Yang X."/>
            <person name="Jeffery I.B."/>
            <person name="Cooney J.C."/>
            <person name="Kagawa T.F."/>
            <person name="Liu W."/>
            <person name="Song Y."/>
            <person name="Salvetti E."/>
            <person name="Wrobel A."/>
            <person name="Rasinkangas P."/>
            <person name="Parkhill J."/>
            <person name="Rea M.C."/>
            <person name="O'Sullivan O."/>
            <person name="Ritari J."/>
            <person name="Douillard F.P."/>
            <person name="Paul Ross R."/>
            <person name="Yang R."/>
            <person name="Briner A.E."/>
            <person name="Felis G.E."/>
            <person name="de Vos W.M."/>
            <person name="Barrangou R."/>
            <person name="Klaenhammer T.R."/>
            <person name="Caufield P.W."/>
            <person name="Cui Y."/>
            <person name="Zhang H."/>
            <person name="O'Toole P.W."/>
        </authorList>
    </citation>
    <scope>NUCLEOTIDE SEQUENCE [LARGE SCALE GENOMIC DNA]</scope>
    <source>
        <strain evidence="14 15">DSM 23026</strain>
    </source>
</reference>
<sequence>MSDIVKIIPFGGVRENGKNMYAVQVNEDIFILDCGLKYPENELLGIDIVIPDFSYLKEHKDQIVGVFLTHGHADAIGALPYFLQDFKVPVFGSEMTIALAKIDVEEEPALKGFNDFHIVDEQKEIDFGNVVVSFFKTTHSIPNSLGIVLKTSQGQVVYTGDFKFDQTAVSEYATDYGRLAEIGNSKVLALLSDSANAENYKPSANEIDISGKIMETVKYHDGRIIVASVASNILRIQQVINAAAKAGRKVILTGHDLEKIVNTALQMNKLHLPDPDLIVPLSQIDKLAPEQVILLETGKMGEPIKALQKMAARKTGAQSIQKGDLVYITTTPSHAMETTVAKTKDMLYRAGAEVKSISDEVNSAGHATKDDLQLMINILKPEYLIPIQGEYRLLAAHADLAQEAGIPADHIFITTKGDVLEYDGKEMHLGKGIEVGNTMIDGIGVGDIGNIVLRDRKILSEDGIFVAVVTIDRKKKKIITDPKITSKGFVYQRTSSELISESAEIVKNVVQANLDNKEFDWGHLKQDVREKLGKYLFEQTKRHPVILPVIMEVNQHHRKRVNNNKNNEK</sequence>
<dbReference type="Gene3D" id="3.10.20.580">
    <property type="match status" value="1"/>
</dbReference>
<dbReference type="InterPro" id="IPR055132">
    <property type="entry name" value="RNase_J_b_CASP"/>
</dbReference>
<proteinExistence type="inferred from homology"/>
<dbReference type="GO" id="GO:0006364">
    <property type="term" value="P:rRNA processing"/>
    <property type="evidence" value="ECO:0007669"/>
    <property type="project" value="UniProtKB-UniRule"/>
</dbReference>
<dbReference type="Pfam" id="PF22505">
    <property type="entry name" value="RNase_J_b_CASP"/>
    <property type="match status" value="1"/>
</dbReference>
<evidence type="ECO:0000256" key="7">
    <source>
        <dbReference type="ARBA" id="ARBA00022759"/>
    </source>
</evidence>
<evidence type="ECO:0000313" key="14">
    <source>
        <dbReference type="EMBL" id="KRO25605.1"/>
    </source>
</evidence>
<dbReference type="RefSeq" id="WP_057798653.1">
    <property type="nucleotide sequence ID" value="NZ_BJZZ01000015.1"/>
</dbReference>
<accession>A0A0R2NIJ7</accession>
<dbReference type="Pfam" id="PF00753">
    <property type="entry name" value="Lactamase_B"/>
    <property type="match status" value="1"/>
</dbReference>
<dbReference type="AlphaFoldDB" id="A0A0R2NIJ7"/>
<comment type="subcellular location">
    <subcellularLocation>
        <location evidence="2 12">Cytoplasm</location>
    </subcellularLocation>
</comment>
<evidence type="ECO:0000256" key="9">
    <source>
        <dbReference type="ARBA" id="ARBA00022833"/>
    </source>
</evidence>
<dbReference type="GO" id="GO:0008270">
    <property type="term" value="F:zinc ion binding"/>
    <property type="evidence" value="ECO:0007669"/>
    <property type="project" value="InterPro"/>
</dbReference>
<feature type="domain" description="Metallo-beta-lactamase" evidence="13">
    <location>
        <begin position="17"/>
        <end position="213"/>
    </location>
</feature>
<evidence type="ECO:0000313" key="15">
    <source>
        <dbReference type="Proteomes" id="UP000051249"/>
    </source>
</evidence>
<dbReference type="GO" id="GO:0004534">
    <property type="term" value="F:5'-3' RNA exonuclease activity"/>
    <property type="evidence" value="ECO:0007669"/>
    <property type="project" value="UniProtKB-UniRule"/>
</dbReference>
<evidence type="ECO:0000256" key="4">
    <source>
        <dbReference type="ARBA" id="ARBA00022552"/>
    </source>
</evidence>
<evidence type="ECO:0000259" key="13">
    <source>
        <dbReference type="SMART" id="SM00849"/>
    </source>
</evidence>
<dbReference type="HAMAP" id="MF_01491">
    <property type="entry name" value="RNase_J_bact"/>
    <property type="match status" value="1"/>
</dbReference>
<evidence type="ECO:0000256" key="3">
    <source>
        <dbReference type="ARBA" id="ARBA00022490"/>
    </source>
</evidence>
<dbReference type="Pfam" id="PF07521">
    <property type="entry name" value="RMMBL"/>
    <property type="match status" value="1"/>
</dbReference>
<comment type="subunit">
    <text evidence="12">Homodimer, may be a subunit of the RNA degradosome.</text>
</comment>
<dbReference type="Gene3D" id="3.60.15.10">
    <property type="entry name" value="Ribonuclease Z/Hydroxyacylglutathione hydrolase-like"/>
    <property type="match status" value="1"/>
</dbReference>
<keyword evidence="15" id="KW-1185">Reference proteome</keyword>
<evidence type="ECO:0000256" key="8">
    <source>
        <dbReference type="ARBA" id="ARBA00022801"/>
    </source>
</evidence>
<dbReference type="Proteomes" id="UP000051249">
    <property type="component" value="Unassembled WGS sequence"/>
</dbReference>
<evidence type="ECO:0000256" key="10">
    <source>
        <dbReference type="ARBA" id="ARBA00022839"/>
    </source>
</evidence>
<dbReference type="Pfam" id="PF17770">
    <property type="entry name" value="RNase_J_C"/>
    <property type="match status" value="1"/>
</dbReference>
<keyword evidence="6" id="KW-0479">Metal-binding</keyword>
<evidence type="ECO:0000256" key="5">
    <source>
        <dbReference type="ARBA" id="ARBA00022722"/>
    </source>
</evidence>
<evidence type="ECO:0000256" key="2">
    <source>
        <dbReference type="ARBA" id="ARBA00004496"/>
    </source>
</evidence>
<evidence type="ECO:0000256" key="12">
    <source>
        <dbReference type="HAMAP-Rule" id="MF_01491"/>
    </source>
</evidence>
<dbReference type="EC" id="3.1.-.-" evidence="12"/>